<dbReference type="EMBL" id="MPPL01000001">
    <property type="protein sequence ID" value="OKS88701.1"/>
    <property type="molecule type" value="Genomic_DNA"/>
</dbReference>
<gene>
    <name evidence="1" type="ORF">RG47T_4179</name>
</gene>
<dbReference type="RefSeq" id="WP_074491244.1">
    <property type="nucleotide sequence ID" value="NZ_FPAM01000009.1"/>
</dbReference>
<evidence type="ECO:0000313" key="1">
    <source>
        <dbReference type="EMBL" id="OKS88701.1"/>
    </source>
</evidence>
<name>A0A1Q6A3W6_9SPHI</name>
<protein>
    <recommendedName>
        <fullName evidence="3">ApeA N-terminal domain-containing protein</fullName>
    </recommendedName>
</protein>
<keyword evidence="2" id="KW-1185">Reference proteome</keyword>
<organism evidence="1 2">
    <name type="scientific">Mucilaginibacter polytrichastri</name>
    <dbReference type="NCBI Taxonomy" id="1302689"/>
    <lineage>
        <taxon>Bacteria</taxon>
        <taxon>Pseudomonadati</taxon>
        <taxon>Bacteroidota</taxon>
        <taxon>Sphingobacteriia</taxon>
        <taxon>Sphingobacteriales</taxon>
        <taxon>Sphingobacteriaceae</taxon>
        <taxon>Mucilaginibacter</taxon>
    </lineage>
</organism>
<dbReference type="AlphaFoldDB" id="A0A1Q6A3W6"/>
<dbReference type="Proteomes" id="UP000186720">
    <property type="component" value="Unassembled WGS sequence"/>
</dbReference>
<accession>A0A1Q6A3W6</accession>
<comment type="caution">
    <text evidence="1">The sequence shown here is derived from an EMBL/GenBank/DDBJ whole genome shotgun (WGS) entry which is preliminary data.</text>
</comment>
<evidence type="ECO:0000313" key="2">
    <source>
        <dbReference type="Proteomes" id="UP000186720"/>
    </source>
</evidence>
<proteinExistence type="predicted"/>
<sequence>MAEDIKMDFPLRPEKEGLMETITIVPVVQDNPEGELKVYTHLRNFKVMGTLYSIPPIWNSQIVAGKLEGGTTLLKASETEYQSYDMEVTGARKFTVHLNQFKQLSSVSCTIAAKSWQEALQVFHDMIDPYLSLMSWRYHVPLVLSNVNGTDTETTYQYAKFIQSIPEKLFSLTQEPVERYTEHIAALFSFHREMVNSTSGPYRLLCIHKCLTLVNQFKSVTHDEVKKMGLDLKQYKTETEVKIEDNEINKSVWPETIGWNLGRLLADKLRPMRNKIAHELDEGDKYANPDNGLFQEQIRDYADAALPLMRLQFKKIIDYRVKYQVITK</sequence>
<reference evidence="1 2" key="1">
    <citation type="submission" date="2016-11" db="EMBL/GenBank/DDBJ databases">
        <title>Whole Genome Sequencing of Mucilaginibacter polytrichastri RG4-7(T) isolated from the moss sample.</title>
        <authorList>
            <person name="Li Y."/>
        </authorList>
    </citation>
    <scope>NUCLEOTIDE SEQUENCE [LARGE SCALE GENOMIC DNA]</scope>
    <source>
        <strain evidence="1 2">RG4-7</strain>
    </source>
</reference>
<evidence type="ECO:0008006" key="3">
    <source>
        <dbReference type="Google" id="ProtNLM"/>
    </source>
</evidence>